<evidence type="ECO:0000256" key="3">
    <source>
        <dbReference type="ARBA" id="ARBA00022845"/>
    </source>
</evidence>
<dbReference type="SMART" id="SM00543">
    <property type="entry name" value="MIF4G"/>
    <property type="match status" value="1"/>
</dbReference>
<feature type="compositionally biased region" description="Gly residues" evidence="4">
    <location>
        <begin position="1"/>
        <end position="11"/>
    </location>
</feature>
<name>A0A226D5U6_FOLCA</name>
<dbReference type="OrthoDB" id="8171816at2759"/>
<dbReference type="Proteomes" id="UP000198287">
    <property type="component" value="Unassembled WGS sequence"/>
</dbReference>
<feature type="region of interest" description="Disordered" evidence="4">
    <location>
        <begin position="154"/>
        <end position="269"/>
    </location>
</feature>
<dbReference type="OMA" id="PNFCYSG"/>
<feature type="domain" description="MIF4G" evidence="5">
    <location>
        <begin position="316"/>
        <end position="523"/>
    </location>
</feature>
<reference evidence="6 7" key="1">
    <citation type="submission" date="2015-12" db="EMBL/GenBank/DDBJ databases">
        <title>The genome of Folsomia candida.</title>
        <authorList>
            <person name="Faddeeva A."/>
            <person name="Derks M.F."/>
            <person name="Anvar Y."/>
            <person name="Smit S."/>
            <person name="Van Straalen N."/>
            <person name="Roelofs D."/>
        </authorList>
    </citation>
    <scope>NUCLEOTIDE SEQUENCE [LARGE SCALE GENOMIC DNA]</scope>
    <source>
        <strain evidence="6 7">VU population</strain>
        <tissue evidence="6">Whole body</tissue>
    </source>
</reference>
<feature type="region of interest" description="Disordered" evidence="4">
    <location>
        <begin position="528"/>
        <end position="562"/>
    </location>
</feature>
<dbReference type="GO" id="GO:0005737">
    <property type="term" value="C:cytoplasm"/>
    <property type="evidence" value="ECO:0007669"/>
    <property type="project" value="UniProtKB-SubCell"/>
</dbReference>
<dbReference type="AlphaFoldDB" id="A0A226D5U6"/>
<dbReference type="EMBL" id="LNIX01000033">
    <property type="protein sequence ID" value="OXA40579.1"/>
    <property type="molecule type" value="Genomic_DNA"/>
</dbReference>
<dbReference type="InterPro" id="IPR051367">
    <property type="entry name" value="mRNA_TranslReg/HistoneTransl"/>
</dbReference>
<gene>
    <name evidence="6" type="ORF">Fcan01_24710</name>
</gene>
<sequence>MSGGGPRGGGRNNYADYKSFNPNGSSEPPPLRRPALTATQVRAAAKLGFSDKYLPSSMAGHNNGSTNGRGHSHSSASGGDNSGFPEIGEFCLEDYVDGGQQNNSYQQQYQQQVEEEGLLPPLRRPHVNEIPADTLAVILKDERCEDILALNAHNQQHPQNTDRSHLTSSTPPVTQSSRPQSHYYQSQPPPPTASSLLQQNTPVPQNYNIMQTPPRTNNTGSAKSSTSTSSSSQAPRQSNIRVHLSPNAKEFVPMSSGPGASSSSLMTTQEESELMQAVAQFQLQNQPDLIDFNNQQQQASYVEEQPCGDDSSDYVLSTITDSIMDLTNHPANFARTSKAVTEVLKNFCVDLDTLNVVVTLLVEQSISNPNFCYSGARLAEVLIKNNIAVGNSTFKSILLTRCQEVFLPCIANMKSDPQVLLRCRGLLMYFGELYINIKIDVLGLGVLEMMDNLIKDHAHDNIKCVFQILKLVGWDLENSKNTKVKTHFEQLMKDMSYLCLASGDIQPQTKSLLDALFELKNKKWNRGDDEPAESVKSYGSSSSSSGAPTGNLSHNIYELPDSDDDFDDECILLDDEPDEVQLAYEEFLKSVN</sequence>
<keyword evidence="3" id="KW-0810">Translation regulation</keyword>
<feature type="region of interest" description="Disordered" evidence="4">
    <location>
        <begin position="1"/>
        <end position="39"/>
    </location>
</feature>
<dbReference type="InterPro" id="IPR016024">
    <property type="entry name" value="ARM-type_fold"/>
</dbReference>
<feature type="compositionally biased region" description="Low complexity" evidence="4">
    <location>
        <begin position="255"/>
        <end position="264"/>
    </location>
</feature>
<feature type="compositionally biased region" description="Polar residues" evidence="4">
    <location>
        <begin position="193"/>
        <end position="223"/>
    </location>
</feature>
<comment type="caution">
    <text evidence="6">The sequence shown here is derived from an EMBL/GenBank/DDBJ whole genome shotgun (WGS) entry which is preliminary data.</text>
</comment>
<evidence type="ECO:0000313" key="7">
    <source>
        <dbReference type="Proteomes" id="UP000198287"/>
    </source>
</evidence>
<dbReference type="Pfam" id="PF02854">
    <property type="entry name" value="MIF4G"/>
    <property type="match status" value="1"/>
</dbReference>
<keyword evidence="2" id="KW-0963">Cytoplasm</keyword>
<dbReference type="PANTHER" id="PTHR23254:SF15">
    <property type="entry name" value="POLYADENYLATE-BINDING PROTEIN-INTERACTING PROTEIN 1"/>
    <property type="match status" value="1"/>
</dbReference>
<dbReference type="GO" id="GO:0006446">
    <property type="term" value="P:regulation of translational initiation"/>
    <property type="evidence" value="ECO:0007669"/>
    <property type="project" value="TreeGrafter"/>
</dbReference>
<dbReference type="GO" id="GO:0008494">
    <property type="term" value="F:translation activator activity"/>
    <property type="evidence" value="ECO:0007669"/>
    <property type="project" value="TreeGrafter"/>
</dbReference>
<accession>A0A226D5U6</accession>
<dbReference type="Gene3D" id="1.25.40.180">
    <property type="match status" value="1"/>
</dbReference>
<dbReference type="PANTHER" id="PTHR23254">
    <property type="entry name" value="EIF4G DOMAIN PROTEIN"/>
    <property type="match status" value="1"/>
</dbReference>
<feature type="region of interest" description="Disordered" evidence="4">
    <location>
        <begin position="52"/>
        <end position="84"/>
    </location>
</feature>
<dbReference type="GO" id="GO:0003723">
    <property type="term" value="F:RNA binding"/>
    <property type="evidence" value="ECO:0007669"/>
    <property type="project" value="InterPro"/>
</dbReference>
<protein>
    <submittedName>
        <fullName evidence="6">Polyadenylate-binding protein-interacting protein 1</fullName>
    </submittedName>
</protein>
<organism evidence="6 7">
    <name type="scientific">Folsomia candida</name>
    <name type="common">Springtail</name>
    <dbReference type="NCBI Taxonomy" id="158441"/>
    <lineage>
        <taxon>Eukaryota</taxon>
        <taxon>Metazoa</taxon>
        <taxon>Ecdysozoa</taxon>
        <taxon>Arthropoda</taxon>
        <taxon>Hexapoda</taxon>
        <taxon>Collembola</taxon>
        <taxon>Entomobryomorpha</taxon>
        <taxon>Isotomoidea</taxon>
        <taxon>Isotomidae</taxon>
        <taxon>Proisotominae</taxon>
        <taxon>Folsomia</taxon>
    </lineage>
</organism>
<feature type="compositionally biased region" description="Low complexity" evidence="4">
    <location>
        <begin position="534"/>
        <end position="553"/>
    </location>
</feature>
<evidence type="ECO:0000256" key="1">
    <source>
        <dbReference type="ARBA" id="ARBA00004496"/>
    </source>
</evidence>
<feature type="compositionally biased region" description="Low complexity" evidence="4">
    <location>
        <begin position="175"/>
        <end position="186"/>
    </location>
</feature>
<feature type="compositionally biased region" description="Low complexity" evidence="4">
    <location>
        <begin position="73"/>
        <end position="83"/>
    </location>
</feature>
<evidence type="ECO:0000256" key="2">
    <source>
        <dbReference type="ARBA" id="ARBA00022490"/>
    </source>
</evidence>
<keyword evidence="7" id="KW-1185">Reference proteome</keyword>
<evidence type="ECO:0000256" key="4">
    <source>
        <dbReference type="SAM" id="MobiDB-lite"/>
    </source>
</evidence>
<evidence type="ECO:0000313" key="6">
    <source>
        <dbReference type="EMBL" id="OXA40579.1"/>
    </source>
</evidence>
<proteinExistence type="predicted"/>
<evidence type="ECO:0000259" key="5">
    <source>
        <dbReference type="SMART" id="SM00543"/>
    </source>
</evidence>
<dbReference type="STRING" id="158441.A0A226D5U6"/>
<comment type="subcellular location">
    <subcellularLocation>
        <location evidence="1">Cytoplasm</location>
    </subcellularLocation>
</comment>
<dbReference type="InterPro" id="IPR003890">
    <property type="entry name" value="MIF4G-like_typ-3"/>
</dbReference>
<dbReference type="SUPFAM" id="SSF48371">
    <property type="entry name" value="ARM repeat"/>
    <property type="match status" value="1"/>
</dbReference>